<evidence type="ECO:0000313" key="4">
    <source>
        <dbReference type="Proteomes" id="UP000431922"/>
    </source>
</evidence>
<evidence type="ECO:0000256" key="1">
    <source>
        <dbReference type="PROSITE-ProRule" id="PRU00169"/>
    </source>
</evidence>
<keyword evidence="4" id="KW-1185">Reference proteome</keyword>
<evidence type="ECO:0000313" key="3">
    <source>
        <dbReference type="EMBL" id="MXP45695.1"/>
    </source>
</evidence>
<dbReference type="InterPro" id="IPR001789">
    <property type="entry name" value="Sig_transdc_resp-reg_receiver"/>
</dbReference>
<proteinExistence type="predicted"/>
<dbReference type="SUPFAM" id="SSF52172">
    <property type="entry name" value="CheY-like"/>
    <property type="match status" value="1"/>
</dbReference>
<feature type="domain" description="Response regulatory" evidence="2">
    <location>
        <begin position="7"/>
        <end position="118"/>
    </location>
</feature>
<reference evidence="3 4" key="1">
    <citation type="submission" date="2019-12" db="EMBL/GenBank/DDBJ databases">
        <title>Genomic-based taxomic classification of the family Erythrobacteraceae.</title>
        <authorList>
            <person name="Xu L."/>
        </authorList>
    </citation>
    <scope>NUCLEOTIDE SEQUENCE [LARGE SCALE GENOMIC DNA]</scope>
    <source>
        <strain evidence="3 4">KCTC 42453</strain>
    </source>
</reference>
<organism evidence="3 4">
    <name type="scientific">Allopontixanthobacter sediminis</name>
    <dbReference type="NCBI Taxonomy" id="1689985"/>
    <lineage>
        <taxon>Bacteria</taxon>
        <taxon>Pseudomonadati</taxon>
        <taxon>Pseudomonadota</taxon>
        <taxon>Alphaproteobacteria</taxon>
        <taxon>Sphingomonadales</taxon>
        <taxon>Erythrobacteraceae</taxon>
        <taxon>Allopontixanthobacter</taxon>
    </lineage>
</organism>
<sequence length="137" mass="14768">MRPMTTSILIVEDEFLIALEMEEVIKELGYLCAGIADDMQSAMEKASDTIDVALVDVNLMDGATGPIIAEKLASEFGIEVIFVTANPTQLGDGVRGAIGALEKPVDLTILQQVLDYVLALRKGRSVAPPECLRLFES</sequence>
<name>A0A845B4T3_9SPHN</name>
<dbReference type="InterPro" id="IPR011006">
    <property type="entry name" value="CheY-like_superfamily"/>
</dbReference>
<feature type="modified residue" description="4-aspartylphosphate" evidence="1">
    <location>
        <position position="56"/>
    </location>
</feature>
<dbReference type="Proteomes" id="UP000431922">
    <property type="component" value="Unassembled WGS sequence"/>
</dbReference>
<dbReference type="RefSeq" id="WP_160757336.1">
    <property type="nucleotide sequence ID" value="NZ_WTYL01000005.1"/>
</dbReference>
<accession>A0A845B4T3</accession>
<gene>
    <name evidence="3" type="ORF">GRI65_14675</name>
</gene>
<dbReference type="PROSITE" id="PS50110">
    <property type="entry name" value="RESPONSE_REGULATORY"/>
    <property type="match status" value="1"/>
</dbReference>
<comment type="caution">
    <text evidence="3">The sequence shown here is derived from an EMBL/GenBank/DDBJ whole genome shotgun (WGS) entry which is preliminary data.</text>
</comment>
<protein>
    <submittedName>
        <fullName evidence="3">Response regulator</fullName>
    </submittedName>
</protein>
<dbReference type="Gene3D" id="3.40.50.2300">
    <property type="match status" value="1"/>
</dbReference>
<dbReference type="AlphaFoldDB" id="A0A845B4T3"/>
<dbReference type="OrthoDB" id="7060229at2"/>
<dbReference type="GO" id="GO:0000160">
    <property type="term" value="P:phosphorelay signal transduction system"/>
    <property type="evidence" value="ECO:0007669"/>
    <property type="project" value="InterPro"/>
</dbReference>
<dbReference type="NCBIfam" id="NF009972">
    <property type="entry name" value="PRK13435.1-3"/>
    <property type="match status" value="1"/>
</dbReference>
<dbReference type="EMBL" id="WTYL01000005">
    <property type="protein sequence ID" value="MXP45695.1"/>
    <property type="molecule type" value="Genomic_DNA"/>
</dbReference>
<evidence type="ECO:0000259" key="2">
    <source>
        <dbReference type="PROSITE" id="PS50110"/>
    </source>
</evidence>
<dbReference type="Pfam" id="PF00072">
    <property type="entry name" value="Response_reg"/>
    <property type="match status" value="1"/>
</dbReference>
<dbReference type="SMART" id="SM00448">
    <property type="entry name" value="REC"/>
    <property type="match status" value="1"/>
</dbReference>
<keyword evidence="1" id="KW-0597">Phosphoprotein</keyword>